<sequence>MKELWPACGGAEFLLVKELWPPCGGERPFIPTKSKSWNKAKLIQAWIARRNRCGVL</sequence>
<organism evidence="1 2">
    <name type="scientific">Paenibacillus rhizovicinus</name>
    <dbReference type="NCBI Taxonomy" id="2704463"/>
    <lineage>
        <taxon>Bacteria</taxon>
        <taxon>Bacillati</taxon>
        <taxon>Bacillota</taxon>
        <taxon>Bacilli</taxon>
        <taxon>Bacillales</taxon>
        <taxon>Paenibacillaceae</taxon>
        <taxon>Paenibacillus</taxon>
    </lineage>
</organism>
<dbReference type="KEGG" id="prz:GZH47_07060"/>
<gene>
    <name evidence="1" type="ORF">GZH47_07060</name>
</gene>
<dbReference type="RefSeq" id="WP_162639446.1">
    <property type="nucleotide sequence ID" value="NZ_CP048286.1"/>
</dbReference>
<dbReference type="Proteomes" id="UP000479114">
    <property type="component" value="Chromosome"/>
</dbReference>
<evidence type="ECO:0000313" key="2">
    <source>
        <dbReference type="Proteomes" id="UP000479114"/>
    </source>
</evidence>
<reference evidence="1 2" key="1">
    <citation type="submission" date="2020-02" db="EMBL/GenBank/DDBJ databases">
        <title>Paenibacillus sp. nov., isolated from rhizosphere soil of tomato.</title>
        <authorList>
            <person name="Weon H.-Y."/>
            <person name="Lee S.A."/>
        </authorList>
    </citation>
    <scope>NUCLEOTIDE SEQUENCE [LARGE SCALE GENOMIC DNA]</scope>
    <source>
        <strain evidence="1 2">14171R-81</strain>
    </source>
</reference>
<dbReference type="EMBL" id="CP048286">
    <property type="protein sequence ID" value="QHW30636.1"/>
    <property type="molecule type" value="Genomic_DNA"/>
</dbReference>
<dbReference type="AlphaFoldDB" id="A0A6C0NXI2"/>
<name>A0A6C0NXI2_9BACL</name>
<proteinExistence type="predicted"/>
<keyword evidence="2" id="KW-1185">Reference proteome</keyword>
<accession>A0A6C0NXI2</accession>
<protein>
    <submittedName>
        <fullName evidence="1">Uncharacterized protein</fullName>
    </submittedName>
</protein>
<evidence type="ECO:0000313" key="1">
    <source>
        <dbReference type="EMBL" id="QHW30636.1"/>
    </source>
</evidence>